<dbReference type="EMBL" id="JABFOF010000010">
    <property type="protein sequence ID" value="KAG2376459.1"/>
    <property type="molecule type" value="Genomic_DNA"/>
</dbReference>
<sequence length="89" mass="10104">MTVVRFRCDEEFCGAGSLLVRFQFDLGFLLFVNAGFERDIETNMFPSYEINKPYRPLASGDYSFGTGLILMFDSGIISNIMTPISLHYV</sequence>
<evidence type="ECO:0000313" key="2">
    <source>
        <dbReference type="Proteomes" id="UP000743370"/>
    </source>
</evidence>
<name>A0A8T0JLW6_PHAAN</name>
<protein>
    <submittedName>
        <fullName evidence="1">Uncharacterized protein</fullName>
    </submittedName>
</protein>
<organism evidence="1 2">
    <name type="scientific">Phaseolus angularis</name>
    <name type="common">Azuki bean</name>
    <name type="synonym">Vigna angularis</name>
    <dbReference type="NCBI Taxonomy" id="3914"/>
    <lineage>
        <taxon>Eukaryota</taxon>
        <taxon>Viridiplantae</taxon>
        <taxon>Streptophyta</taxon>
        <taxon>Embryophyta</taxon>
        <taxon>Tracheophyta</taxon>
        <taxon>Spermatophyta</taxon>
        <taxon>Magnoliopsida</taxon>
        <taxon>eudicotyledons</taxon>
        <taxon>Gunneridae</taxon>
        <taxon>Pentapetalae</taxon>
        <taxon>rosids</taxon>
        <taxon>fabids</taxon>
        <taxon>Fabales</taxon>
        <taxon>Fabaceae</taxon>
        <taxon>Papilionoideae</taxon>
        <taxon>50 kb inversion clade</taxon>
        <taxon>NPAAA clade</taxon>
        <taxon>indigoferoid/millettioid clade</taxon>
        <taxon>Phaseoleae</taxon>
        <taxon>Vigna</taxon>
    </lineage>
</organism>
<accession>A0A8T0JLW6</accession>
<dbReference type="Proteomes" id="UP000743370">
    <property type="component" value="Unassembled WGS sequence"/>
</dbReference>
<evidence type="ECO:0000313" key="1">
    <source>
        <dbReference type="EMBL" id="KAG2376459.1"/>
    </source>
</evidence>
<proteinExistence type="predicted"/>
<reference evidence="1 2" key="1">
    <citation type="submission" date="2020-05" db="EMBL/GenBank/DDBJ databases">
        <title>Vigna angularis (adzuki bean) Var. LongXiaoDou No. 4 denovo assembly.</title>
        <authorList>
            <person name="Xiang H."/>
        </authorList>
    </citation>
    <scope>NUCLEOTIDE SEQUENCE [LARGE SCALE GENOMIC DNA]</scope>
    <source>
        <tissue evidence="1">Leaf</tissue>
    </source>
</reference>
<comment type="caution">
    <text evidence="1">The sequence shown here is derived from an EMBL/GenBank/DDBJ whole genome shotgun (WGS) entry which is preliminary data.</text>
</comment>
<dbReference type="AlphaFoldDB" id="A0A8T0JLW6"/>
<gene>
    <name evidence="1" type="ORF">HKW66_Vig0153870</name>
</gene>